<dbReference type="PROSITE" id="PS00395">
    <property type="entry name" value="ALANINE_RACEMASE"/>
    <property type="match status" value="1"/>
</dbReference>
<dbReference type="SUPFAM" id="SSF51419">
    <property type="entry name" value="PLP-binding barrel"/>
    <property type="match status" value="1"/>
</dbReference>
<dbReference type="Gene3D" id="3.20.20.10">
    <property type="entry name" value="Alanine racemase"/>
    <property type="match status" value="1"/>
</dbReference>
<comment type="caution">
    <text evidence="6">The sequence shown here is derived from an EMBL/GenBank/DDBJ whole genome shotgun (WGS) entry which is preliminary data.</text>
</comment>
<dbReference type="HAMAP" id="MF_01201">
    <property type="entry name" value="Ala_racemase"/>
    <property type="match status" value="1"/>
</dbReference>
<dbReference type="SUPFAM" id="SSF50621">
    <property type="entry name" value="Alanine racemase C-terminal domain-like"/>
    <property type="match status" value="1"/>
</dbReference>
<evidence type="ECO:0000256" key="3">
    <source>
        <dbReference type="ARBA" id="ARBA00023235"/>
    </source>
</evidence>
<dbReference type="CDD" id="cd06827">
    <property type="entry name" value="PLPDE_III_AR_proteobact"/>
    <property type="match status" value="1"/>
</dbReference>
<dbReference type="GO" id="GO:0008784">
    <property type="term" value="F:alanine racemase activity"/>
    <property type="evidence" value="ECO:0007669"/>
    <property type="project" value="UniProtKB-EC"/>
</dbReference>
<evidence type="ECO:0000256" key="1">
    <source>
        <dbReference type="ARBA" id="ARBA00001933"/>
    </source>
</evidence>
<feature type="binding site" evidence="4">
    <location>
        <position position="139"/>
    </location>
    <ligand>
        <name>substrate</name>
    </ligand>
</feature>
<protein>
    <recommendedName>
        <fullName evidence="4">Alanine racemase</fullName>
        <ecNumber evidence="4">5.1.1.1</ecNumber>
    </recommendedName>
</protein>
<evidence type="ECO:0000259" key="5">
    <source>
        <dbReference type="SMART" id="SM01005"/>
    </source>
</evidence>
<dbReference type="InterPro" id="IPR000821">
    <property type="entry name" value="Ala_racemase"/>
</dbReference>
<organism evidence="6 7">
    <name type="scientific">Alcaligenes endophyticus</name>
    <dbReference type="NCBI Taxonomy" id="1929088"/>
    <lineage>
        <taxon>Bacteria</taxon>
        <taxon>Pseudomonadati</taxon>
        <taxon>Pseudomonadota</taxon>
        <taxon>Betaproteobacteria</taxon>
        <taxon>Burkholderiales</taxon>
        <taxon>Alcaligenaceae</taxon>
        <taxon>Alcaligenes</taxon>
    </lineage>
</organism>
<reference evidence="6" key="1">
    <citation type="submission" date="2021-11" db="EMBL/GenBank/DDBJ databases">
        <title>Draft genome sequence of Alcaligenes endophyticus type strain CCUG 75668T.</title>
        <authorList>
            <person name="Salva-Serra F."/>
            <person name="Duran R.E."/>
            <person name="Seeger M."/>
            <person name="Moore E.R.B."/>
            <person name="Jaen-Luchoro D."/>
        </authorList>
    </citation>
    <scope>NUCLEOTIDE SEQUENCE</scope>
    <source>
        <strain evidence="6">CCUG 75668</strain>
    </source>
</reference>
<feature type="binding site" evidence="4">
    <location>
        <position position="319"/>
    </location>
    <ligand>
        <name>substrate</name>
    </ligand>
</feature>
<comment type="catalytic activity">
    <reaction evidence="4">
        <text>L-alanine = D-alanine</text>
        <dbReference type="Rhea" id="RHEA:20249"/>
        <dbReference type="ChEBI" id="CHEBI:57416"/>
        <dbReference type="ChEBI" id="CHEBI:57972"/>
        <dbReference type="EC" id="5.1.1.1"/>
    </reaction>
</comment>
<dbReference type="InterPro" id="IPR009006">
    <property type="entry name" value="Ala_racemase/Decarboxylase_C"/>
</dbReference>
<dbReference type="Proteomes" id="UP001168613">
    <property type="component" value="Unassembled WGS sequence"/>
</dbReference>
<dbReference type="SMART" id="SM01005">
    <property type="entry name" value="Ala_racemase_C"/>
    <property type="match status" value="1"/>
</dbReference>
<dbReference type="Gene3D" id="2.40.37.10">
    <property type="entry name" value="Lyase, Ornithine Decarboxylase, Chain A, domain 1"/>
    <property type="match status" value="1"/>
</dbReference>
<comment type="cofactor">
    <cofactor evidence="1 4">
        <name>pyridoxal 5'-phosphate</name>
        <dbReference type="ChEBI" id="CHEBI:597326"/>
    </cofactor>
</comment>
<evidence type="ECO:0000256" key="2">
    <source>
        <dbReference type="ARBA" id="ARBA00022898"/>
    </source>
</evidence>
<comment type="function">
    <text evidence="4">Catalyzes the interconversion of L-alanine and D-alanine. May also act on other amino acids.</text>
</comment>
<dbReference type="NCBIfam" id="TIGR00492">
    <property type="entry name" value="alr"/>
    <property type="match status" value="1"/>
</dbReference>
<keyword evidence="7" id="KW-1185">Reference proteome</keyword>
<accession>A0ABT8ENB7</accession>
<evidence type="ECO:0000313" key="7">
    <source>
        <dbReference type="Proteomes" id="UP001168613"/>
    </source>
</evidence>
<comment type="pathway">
    <text evidence="4">Amino-acid biosynthesis; D-alanine biosynthesis; D-alanine from L-alanine: step 1/1.</text>
</comment>
<dbReference type="InterPro" id="IPR020622">
    <property type="entry name" value="Ala_racemase_pyridoxalP-BS"/>
</dbReference>
<proteinExistence type="inferred from homology"/>
<dbReference type="Pfam" id="PF00842">
    <property type="entry name" value="Ala_racemase_C"/>
    <property type="match status" value="1"/>
</dbReference>
<gene>
    <name evidence="6" type="primary">alr</name>
    <name evidence="6" type="ORF">LMS43_16045</name>
</gene>
<dbReference type="InterPro" id="IPR029066">
    <property type="entry name" value="PLP-binding_barrel"/>
</dbReference>
<dbReference type="EC" id="5.1.1.1" evidence="4"/>
<keyword evidence="2 4" id="KW-0663">Pyridoxal phosphate</keyword>
<comment type="similarity">
    <text evidence="4">Belongs to the alanine racemase family.</text>
</comment>
<sequence>MPRPILATISLPALEHNLHTVIQSLNSATALTGQARPRVWAVIKANAYGHGIAQAVRAFEQADGLAMLDVAEAVLCRELGWKHPIMLLEGFFEPSDLEIVARHDLTVVVHTFEQLHMLERWGGTVPIRIWLKLNTGMNRLGFSVPDYPLAFRQAQSLQAAGKVASIGKMAHFARADDDVHTTIEQIHCFIAVTAELPGPISLCNSAATLSPDLGAHMPAAAEQWVRPGICLYGSSPFAHIPATDFGLLPSMTLAADIISVRGVEAGQGIGYGYTFVADKPLRIGVVACGYADGYPRHAPSGTPIYVNGIRTRLLGRVSMDMLMVDLTPVPAAGVGSRAVLWGENGPSIDEVAAHSGTLGYELMCAVAPRVPRHIQDLKV</sequence>
<feature type="active site" description="Proton acceptor; specific for L-alanine" evidence="4">
    <location>
        <position position="271"/>
    </location>
</feature>
<dbReference type="InterPro" id="IPR011079">
    <property type="entry name" value="Ala_racemase_C"/>
</dbReference>
<dbReference type="RefSeq" id="WP_266123680.1">
    <property type="nucleotide sequence ID" value="NZ_JAJHNU010000005.1"/>
</dbReference>
<dbReference type="PANTHER" id="PTHR30511">
    <property type="entry name" value="ALANINE RACEMASE"/>
    <property type="match status" value="1"/>
</dbReference>
<name>A0ABT8ENB7_9BURK</name>
<dbReference type="PANTHER" id="PTHR30511:SF0">
    <property type="entry name" value="ALANINE RACEMASE, CATABOLIC-RELATED"/>
    <property type="match status" value="1"/>
</dbReference>
<dbReference type="PRINTS" id="PR00992">
    <property type="entry name" value="ALARACEMASE"/>
</dbReference>
<feature type="domain" description="Alanine racemase C-terminal" evidence="5">
    <location>
        <begin position="250"/>
        <end position="375"/>
    </location>
</feature>
<evidence type="ECO:0000256" key="4">
    <source>
        <dbReference type="HAMAP-Rule" id="MF_01201"/>
    </source>
</evidence>
<feature type="modified residue" description="N6-(pyridoxal phosphate)lysine" evidence="4">
    <location>
        <position position="44"/>
    </location>
</feature>
<dbReference type="InterPro" id="IPR001608">
    <property type="entry name" value="Ala_racemase_N"/>
</dbReference>
<dbReference type="EMBL" id="JAJHNU010000005">
    <property type="protein sequence ID" value="MDN4122801.1"/>
    <property type="molecule type" value="Genomic_DNA"/>
</dbReference>
<feature type="active site" description="Proton acceptor; specific for D-alanine" evidence="4">
    <location>
        <position position="44"/>
    </location>
</feature>
<evidence type="ECO:0000313" key="6">
    <source>
        <dbReference type="EMBL" id="MDN4122801.1"/>
    </source>
</evidence>
<keyword evidence="3 4" id="KW-0413">Isomerase</keyword>
<dbReference type="Pfam" id="PF01168">
    <property type="entry name" value="Ala_racemase_N"/>
    <property type="match status" value="1"/>
</dbReference>